<keyword evidence="2" id="KW-1185">Reference proteome</keyword>
<organism evidence="1 2">
    <name type="scientific">Winogradskya humida</name>
    <dbReference type="NCBI Taxonomy" id="113566"/>
    <lineage>
        <taxon>Bacteria</taxon>
        <taxon>Bacillati</taxon>
        <taxon>Actinomycetota</taxon>
        <taxon>Actinomycetes</taxon>
        <taxon>Micromonosporales</taxon>
        <taxon>Micromonosporaceae</taxon>
        <taxon>Winogradskya</taxon>
    </lineage>
</organism>
<dbReference type="EMBL" id="BOMN01000040">
    <property type="protein sequence ID" value="GIE20275.1"/>
    <property type="molecule type" value="Genomic_DNA"/>
</dbReference>
<proteinExistence type="predicted"/>
<reference evidence="1 2" key="1">
    <citation type="submission" date="2021-01" db="EMBL/GenBank/DDBJ databases">
        <title>Whole genome shotgun sequence of Actinoplanes humidus NBRC 14915.</title>
        <authorList>
            <person name="Komaki H."/>
            <person name="Tamura T."/>
        </authorList>
    </citation>
    <scope>NUCLEOTIDE SEQUENCE [LARGE SCALE GENOMIC DNA]</scope>
    <source>
        <strain evidence="1 2">NBRC 14915</strain>
    </source>
</reference>
<sequence>MYETLAESGRYRSRITLKTRCVRVSYAGDCHVDLVPYVHEYGWFDRDLIVDRKKNQFEEINPKGFSEWMLGRDRVAGGNLRTTVRLLKYMRDYKGTFDAPSVILTVVVGGQVNRLDAFFDRYCDLPTAFTSLVKATDSWLQKYPDLPHLPDPSCPGVSFEHRLSQPTYAKFRTRFHGYAGKISEAYEATRRAGSIELWQEIFGEGFAPPT</sequence>
<evidence type="ECO:0000313" key="2">
    <source>
        <dbReference type="Proteomes" id="UP000603200"/>
    </source>
</evidence>
<dbReference type="Proteomes" id="UP000603200">
    <property type="component" value="Unassembled WGS sequence"/>
</dbReference>
<protein>
    <submittedName>
        <fullName evidence="1">Uncharacterized protein</fullName>
    </submittedName>
</protein>
<name>A0ABQ3ZNW1_9ACTN</name>
<comment type="caution">
    <text evidence="1">The sequence shown here is derived from an EMBL/GenBank/DDBJ whole genome shotgun (WGS) entry which is preliminary data.</text>
</comment>
<evidence type="ECO:0000313" key="1">
    <source>
        <dbReference type="EMBL" id="GIE20275.1"/>
    </source>
</evidence>
<gene>
    <name evidence="1" type="ORF">Ahu01nite_033770</name>
</gene>
<accession>A0ABQ3ZNW1</accession>